<feature type="domain" description="Glycosyltransferase 2-like" evidence="1">
    <location>
        <begin position="7"/>
        <end position="118"/>
    </location>
</feature>
<evidence type="ECO:0000313" key="2">
    <source>
        <dbReference type="EMBL" id="RYB05953.1"/>
    </source>
</evidence>
<protein>
    <submittedName>
        <fullName evidence="2">Glycosyltransferase family 2 protein</fullName>
    </submittedName>
</protein>
<keyword evidence="3" id="KW-1185">Reference proteome</keyword>
<dbReference type="AlphaFoldDB" id="A0A4Q2RDQ6"/>
<organism evidence="2 3">
    <name type="scientific">Lichenibacterium ramalinae</name>
    <dbReference type="NCBI Taxonomy" id="2316527"/>
    <lineage>
        <taxon>Bacteria</taxon>
        <taxon>Pseudomonadati</taxon>
        <taxon>Pseudomonadota</taxon>
        <taxon>Alphaproteobacteria</taxon>
        <taxon>Hyphomicrobiales</taxon>
        <taxon>Lichenihabitantaceae</taxon>
        <taxon>Lichenibacterium</taxon>
    </lineage>
</organism>
<dbReference type="InterPro" id="IPR001173">
    <property type="entry name" value="Glyco_trans_2-like"/>
</dbReference>
<proteinExistence type="predicted"/>
<dbReference type="Pfam" id="PF00535">
    <property type="entry name" value="Glycos_transf_2"/>
    <property type="match status" value="1"/>
</dbReference>
<dbReference type="Proteomes" id="UP000289411">
    <property type="component" value="Unassembled WGS sequence"/>
</dbReference>
<reference evidence="2 3" key="2">
    <citation type="submission" date="2019-02" db="EMBL/GenBank/DDBJ databases">
        <title>'Lichenibacterium ramalinii' gen. nov. sp. nov., 'Lichenibacterium minor' gen. nov. sp. nov.</title>
        <authorList>
            <person name="Pankratov T."/>
        </authorList>
    </citation>
    <scope>NUCLEOTIDE SEQUENCE [LARGE SCALE GENOMIC DNA]</scope>
    <source>
        <strain evidence="2 3">RmlP001</strain>
    </source>
</reference>
<keyword evidence="2" id="KW-0808">Transferase</keyword>
<evidence type="ECO:0000313" key="3">
    <source>
        <dbReference type="Proteomes" id="UP000289411"/>
    </source>
</evidence>
<dbReference type="OrthoDB" id="5291101at2"/>
<dbReference type="GO" id="GO:0016740">
    <property type="term" value="F:transferase activity"/>
    <property type="evidence" value="ECO:0007669"/>
    <property type="project" value="UniProtKB-KW"/>
</dbReference>
<reference evidence="2 3" key="1">
    <citation type="submission" date="2018-09" db="EMBL/GenBank/DDBJ databases">
        <authorList>
            <person name="Grouzdev D.S."/>
            <person name="Krutkina M.S."/>
        </authorList>
    </citation>
    <scope>NUCLEOTIDE SEQUENCE [LARGE SCALE GENOMIC DNA]</scope>
    <source>
        <strain evidence="2 3">RmlP001</strain>
    </source>
</reference>
<dbReference type="SUPFAM" id="SSF53448">
    <property type="entry name" value="Nucleotide-diphospho-sugar transferases"/>
    <property type="match status" value="1"/>
</dbReference>
<dbReference type="Gene3D" id="3.90.550.10">
    <property type="entry name" value="Spore Coat Polysaccharide Biosynthesis Protein SpsA, Chain A"/>
    <property type="match status" value="1"/>
</dbReference>
<evidence type="ECO:0000259" key="1">
    <source>
        <dbReference type="Pfam" id="PF00535"/>
    </source>
</evidence>
<dbReference type="InterPro" id="IPR029044">
    <property type="entry name" value="Nucleotide-diphossugar_trans"/>
</dbReference>
<dbReference type="CDD" id="cd00761">
    <property type="entry name" value="Glyco_tranf_GTA_type"/>
    <property type="match status" value="1"/>
</dbReference>
<sequence length="360" mass="40724">MKNNKLSILLPTFRFDATARNAIETVAAMASRDVSVHIGDNSCDPNKWAYLRGLADRSPFCYVHCHSSNIGPYGNWNFLWQQSESEFLCYVADDDIYTPDYFFAALEELRRNADCAAASGCFLALTWRAGTLHVEPSQSNLHATPVNRVAAYSRHTGINAMVSAVHRREAVAGYLAYMSERPFLPPYLDQFMTYASLAAGTCVVDARRQIFLYNNTNWVDAETITRSNERHWIECGFSTQFQQLHLLCWAVDVVHYFNSIYRPSTLDDIQSQGIIEILYSTIFHGWFLNHVAVNNDALIALFNPIPQALFALKTLIATPCEDYESIIALFVVILRSFDADIALRYEAFVARSLRPAAAKR</sequence>
<dbReference type="RefSeq" id="WP_129218463.1">
    <property type="nucleotide sequence ID" value="NZ_QYBC01000005.1"/>
</dbReference>
<comment type="caution">
    <text evidence="2">The sequence shown here is derived from an EMBL/GenBank/DDBJ whole genome shotgun (WGS) entry which is preliminary data.</text>
</comment>
<name>A0A4Q2RDQ6_9HYPH</name>
<accession>A0A4Q2RDQ6</accession>
<gene>
    <name evidence="2" type="ORF">D3272_07085</name>
</gene>
<dbReference type="EMBL" id="QYBC01000005">
    <property type="protein sequence ID" value="RYB05953.1"/>
    <property type="molecule type" value="Genomic_DNA"/>
</dbReference>